<name>A0A834RQQ1_9PLEO</name>
<gene>
    <name evidence="1" type="ORF">PtrM4_145120</name>
</gene>
<accession>A0A834RQQ1</accession>
<dbReference type="AlphaFoldDB" id="A0A834RQQ1"/>
<dbReference type="GeneID" id="6350213"/>
<dbReference type="EMBL" id="NQIK02000009">
    <property type="protein sequence ID" value="KAF7566192.1"/>
    <property type="molecule type" value="Genomic_DNA"/>
</dbReference>
<evidence type="ECO:0000313" key="1">
    <source>
        <dbReference type="EMBL" id="KAF7566192.1"/>
    </source>
</evidence>
<sequence>MLCFSRRIDGRTWYMYPRDSDHGRKYQSLTTEEDRDEFMKAHGEEFGGKARAARAAHLAAETEKAGEAGEAEIT</sequence>
<comment type="caution">
    <text evidence="1">The sequence shown here is derived from an EMBL/GenBank/DDBJ whole genome shotgun (WGS) entry which is preliminary data.</text>
</comment>
<protein>
    <submittedName>
        <fullName evidence="1">Uncharacterized protein</fullName>
    </submittedName>
</protein>
<dbReference type="RefSeq" id="XP_001942180.2">
    <property type="nucleotide sequence ID" value="XM_001942145.2"/>
</dbReference>
<reference evidence="1 2" key="1">
    <citation type="journal article" date="2018" name="BMC Genomics">
        <title>Comparative genomics of the wheat fungal pathogen Pyrenophora tritici-repentis reveals chromosomal variations and genome plasticity.</title>
        <authorList>
            <person name="Moolhuijzen P."/>
            <person name="See P.T."/>
            <person name="Hane J.K."/>
            <person name="Shi G."/>
            <person name="Liu Z."/>
            <person name="Oliver R.P."/>
            <person name="Moffat C.S."/>
        </authorList>
    </citation>
    <scope>NUCLEOTIDE SEQUENCE [LARGE SCALE GENOMIC DNA]</scope>
    <source>
        <strain evidence="1">M4</strain>
    </source>
</reference>
<dbReference type="Proteomes" id="UP000245464">
    <property type="component" value="Chromosome 9"/>
</dbReference>
<proteinExistence type="predicted"/>
<organism evidence="1 2">
    <name type="scientific">Pyrenophora tritici-repentis</name>
    <dbReference type="NCBI Taxonomy" id="45151"/>
    <lineage>
        <taxon>Eukaryota</taxon>
        <taxon>Fungi</taxon>
        <taxon>Dikarya</taxon>
        <taxon>Ascomycota</taxon>
        <taxon>Pezizomycotina</taxon>
        <taxon>Dothideomycetes</taxon>
        <taxon>Pleosporomycetidae</taxon>
        <taxon>Pleosporales</taxon>
        <taxon>Pleosporineae</taxon>
        <taxon>Pleosporaceae</taxon>
        <taxon>Pyrenophora</taxon>
    </lineage>
</organism>
<dbReference type="KEGG" id="ptrr:6350213"/>
<evidence type="ECO:0000313" key="2">
    <source>
        <dbReference type="Proteomes" id="UP000245464"/>
    </source>
</evidence>